<protein>
    <recommendedName>
        <fullName evidence="3">mevalonate kinase</fullName>
        <ecNumber evidence="3">2.7.1.36</ecNumber>
    </recommendedName>
</protein>
<evidence type="ECO:0000256" key="6">
    <source>
        <dbReference type="ARBA" id="ARBA00022679"/>
    </source>
</evidence>
<evidence type="ECO:0000256" key="8">
    <source>
        <dbReference type="ARBA" id="ARBA00022777"/>
    </source>
</evidence>
<evidence type="ECO:0000256" key="4">
    <source>
        <dbReference type="ARBA" id="ARBA00022490"/>
    </source>
</evidence>
<name>A0A5J6LBP9_9GAMM</name>
<dbReference type="SUPFAM" id="SSF55060">
    <property type="entry name" value="GHMP Kinase, C-terminal domain"/>
    <property type="match status" value="1"/>
</dbReference>
<evidence type="ECO:0000313" key="16">
    <source>
        <dbReference type="Proteomes" id="UP000325606"/>
    </source>
</evidence>
<dbReference type="Gene3D" id="3.30.70.890">
    <property type="entry name" value="GHMP kinase, C-terminal domain"/>
    <property type="match status" value="1"/>
</dbReference>
<dbReference type="InterPro" id="IPR020568">
    <property type="entry name" value="Ribosomal_Su5_D2-typ_SF"/>
</dbReference>
<evidence type="ECO:0000256" key="12">
    <source>
        <dbReference type="ARBA" id="ARBA00029438"/>
    </source>
</evidence>
<dbReference type="PRINTS" id="PR00959">
    <property type="entry name" value="MEVGALKINASE"/>
</dbReference>
<keyword evidence="5" id="KW-0444">Lipid biosynthesis</keyword>
<evidence type="ECO:0000256" key="7">
    <source>
        <dbReference type="ARBA" id="ARBA00022741"/>
    </source>
</evidence>
<dbReference type="InterPro" id="IPR014721">
    <property type="entry name" value="Ribsml_uS5_D2-typ_fold_subgr"/>
</dbReference>
<evidence type="ECO:0000256" key="1">
    <source>
        <dbReference type="ARBA" id="ARBA00004496"/>
    </source>
</evidence>
<dbReference type="GO" id="GO:0004496">
    <property type="term" value="F:mevalonate kinase activity"/>
    <property type="evidence" value="ECO:0007669"/>
    <property type="project" value="UniProtKB-EC"/>
</dbReference>
<dbReference type="GO" id="GO:0019287">
    <property type="term" value="P:isopentenyl diphosphate biosynthetic process, mevalonate pathway"/>
    <property type="evidence" value="ECO:0007669"/>
    <property type="project" value="UniProtKB-UniPathway"/>
</dbReference>
<dbReference type="PROSITE" id="PS00627">
    <property type="entry name" value="GHMP_KINASES_ATP"/>
    <property type="match status" value="1"/>
</dbReference>
<evidence type="ECO:0000256" key="2">
    <source>
        <dbReference type="ARBA" id="ARBA00006495"/>
    </source>
</evidence>
<dbReference type="KEGG" id="nik:F5I99_04675"/>
<evidence type="ECO:0000256" key="3">
    <source>
        <dbReference type="ARBA" id="ARBA00012103"/>
    </source>
</evidence>
<comment type="similarity">
    <text evidence="2">Belongs to the GHMP kinase family. Mevalonate kinase subfamily.</text>
</comment>
<feature type="domain" description="GHMP kinase N-terminal" evidence="13">
    <location>
        <begin position="95"/>
        <end position="176"/>
    </location>
</feature>
<dbReference type="PANTHER" id="PTHR43290">
    <property type="entry name" value="MEVALONATE KINASE"/>
    <property type="match status" value="1"/>
</dbReference>
<keyword evidence="11" id="KW-0443">Lipid metabolism</keyword>
<dbReference type="GO" id="GO:0005524">
    <property type="term" value="F:ATP binding"/>
    <property type="evidence" value="ECO:0007669"/>
    <property type="project" value="UniProtKB-KW"/>
</dbReference>
<keyword evidence="16" id="KW-1185">Reference proteome</keyword>
<keyword evidence="9" id="KW-0067">ATP-binding</keyword>
<keyword evidence="7" id="KW-0547">Nucleotide-binding</keyword>
<dbReference type="InterPro" id="IPR036554">
    <property type="entry name" value="GHMP_kinase_C_sf"/>
</dbReference>
<dbReference type="EMBL" id="CP044222">
    <property type="protein sequence ID" value="QEW05836.1"/>
    <property type="molecule type" value="Genomic_DNA"/>
</dbReference>
<comment type="subcellular location">
    <subcellularLocation>
        <location evidence="1">Cytoplasm</location>
    </subcellularLocation>
</comment>
<sequence>MRAASAPGKIILTGEHAVVHGVPATAMAVKRHIRALLLEDDSGVLRWKDPFSGRQISYTHAQLQQRSELLALRYDAWQQGHLAIHEILPSPTDLLVYSVAQALQGTDLPGGDLTWRSDLPVGSGMGSSAAFIAVLLRLFSPEVLSAEALMHQVHFCERLQHGKGSYIDAAAVSLGGCVAVQGKNLTSLASPALAEDWYWIFTGVPLSSTGECVDRVRQQFSHSEIWQAFAAIARQWHTATVTERSELVRENHRLLCRLGVVPRAVQALIQQIERLGGAAKISGAGSIHGEAAGLVLVWLPGLNPAALNLPEPMHWGVLEEEVQGAVSFRL</sequence>
<dbReference type="InterPro" id="IPR013750">
    <property type="entry name" value="GHMP_kinase_C_dom"/>
</dbReference>
<dbReference type="RefSeq" id="WP_151053878.1">
    <property type="nucleotide sequence ID" value="NZ_CP044222.1"/>
</dbReference>
<keyword evidence="4" id="KW-0963">Cytoplasm</keyword>
<dbReference type="Proteomes" id="UP000325606">
    <property type="component" value="Chromosome"/>
</dbReference>
<evidence type="ECO:0000256" key="11">
    <source>
        <dbReference type="ARBA" id="ARBA00023098"/>
    </source>
</evidence>
<dbReference type="Pfam" id="PF08544">
    <property type="entry name" value="GHMP_kinases_C"/>
    <property type="match status" value="1"/>
</dbReference>
<accession>A0A5J6LBP9</accession>
<comment type="pathway">
    <text evidence="12">Isoprenoid biosynthesis; isopentenyl diphosphate biosynthesis via mevalonate pathway; isopentenyl diphosphate from (R)-mevalonate: step 1/3.</text>
</comment>
<dbReference type="InterPro" id="IPR006203">
    <property type="entry name" value="GHMP_knse_ATP-bd_CS"/>
</dbReference>
<reference evidence="15 16" key="1">
    <citation type="submission" date="2019-09" db="EMBL/GenBank/DDBJ databases">
        <title>Nitrincola iocasae sp. nov., a bacterium isolated from the sediment collected at a cold seep field in South China Sea.</title>
        <authorList>
            <person name="Zhang H."/>
            <person name="Wang H."/>
            <person name="Li C."/>
        </authorList>
    </citation>
    <scope>NUCLEOTIDE SEQUENCE [LARGE SCALE GENOMIC DNA]</scope>
    <source>
        <strain evidence="15 16">KXZD1103</strain>
    </source>
</reference>
<dbReference type="Gene3D" id="3.30.230.10">
    <property type="match status" value="1"/>
</dbReference>
<dbReference type="EC" id="2.7.1.36" evidence="3"/>
<gene>
    <name evidence="15" type="ORF">F5I99_04675</name>
</gene>
<evidence type="ECO:0000259" key="14">
    <source>
        <dbReference type="Pfam" id="PF08544"/>
    </source>
</evidence>
<organism evidence="15 16">
    <name type="scientific">Nitrincola iocasae</name>
    <dbReference type="NCBI Taxonomy" id="2614693"/>
    <lineage>
        <taxon>Bacteria</taxon>
        <taxon>Pseudomonadati</taxon>
        <taxon>Pseudomonadota</taxon>
        <taxon>Gammaproteobacteria</taxon>
        <taxon>Oceanospirillales</taxon>
        <taxon>Oceanospirillaceae</taxon>
        <taxon>Nitrincola</taxon>
    </lineage>
</organism>
<evidence type="ECO:0000256" key="9">
    <source>
        <dbReference type="ARBA" id="ARBA00022840"/>
    </source>
</evidence>
<evidence type="ECO:0000256" key="5">
    <source>
        <dbReference type="ARBA" id="ARBA00022516"/>
    </source>
</evidence>
<dbReference type="InterPro" id="IPR006205">
    <property type="entry name" value="Mev_gal_kin"/>
</dbReference>
<evidence type="ECO:0000256" key="10">
    <source>
        <dbReference type="ARBA" id="ARBA00022842"/>
    </source>
</evidence>
<dbReference type="SUPFAM" id="SSF54211">
    <property type="entry name" value="Ribosomal protein S5 domain 2-like"/>
    <property type="match status" value="1"/>
</dbReference>
<evidence type="ECO:0000259" key="13">
    <source>
        <dbReference type="Pfam" id="PF00288"/>
    </source>
</evidence>
<dbReference type="UniPathway" id="UPA00057">
    <property type="reaction ID" value="UER00098"/>
</dbReference>
<dbReference type="InterPro" id="IPR006204">
    <property type="entry name" value="GHMP_kinase_N_dom"/>
</dbReference>
<keyword evidence="8 15" id="KW-0418">Kinase</keyword>
<keyword evidence="6" id="KW-0808">Transferase</keyword>
<dbReference type="PANTHER" id="PTHR43290:SF2">
    <property type="entry name" value="MEVALONATE KINASE"/>
    <property type="match status" value="1"/>
</dbReference>
<evidence type="ECO:0000313" key="15">
    <source>
        <dbReference type="EMBL" id="QEW05836.1"/>
    </source>
</evidence>
<keyword evidence="10" id="KW-0460">Magnesium</keyword>
<dbReference type="Pfam" id="PF00288">
    <property type="entry name" value="GHMP_kinases_N"/>
    <property type="match status" value="1"/>
</dbReference>
<dbReference type="AlphaFoldDB" id="A0A5J6LBP9"/>
<proteinExistence type="inferred from homology"/>
<dbReference type="GO" id="GO:0005829">
    <property type="term" value="C:cytosol"/>
    <property type="evidence" value="ECO:0007669"/>
    <property type="project" value="TreeGrafter"/>
</dbReference>
<feature type="domain" description="GHMP kinase C-terminal" evidence="14">
    <location>
        <begin position="245"/>
        <end position="286"/>
    </location>
</feature>